<dbReference type="RefSeq" id="WP_306101702.1">
    <property type="nucleotide sequence ID" value="NZ_CP162601.1"/>
</dbReference>
<dbReference type="Gene3D" id="3.30.70.1290">
    <property type="entry name" value="Transposase IS200-like"/>
    <property type="match status" value="1"/>
</dbReference>
<dbReference type="AlphaFoldDB" id="A0AB39HIW6"/>
<dbReference type="GO" id="GO:0006313">
    <property type="term" value="P:DNA transposition"/>
    <property type="evidence" value="ECO:0007669"/>
    <property type="project" value="InterPro"/>
</dbReference>
<dbReference type="GO" id="GO:0003677">
    <property type="term" value="F:DNA binding"/>
    <property type="evidence" value="ECO:0007669"/>
    <property type="project" value="InterPro"/>
</dbReference>
<name>A0AB39HIW6_9VIBR</name>
<sequence length="319" mass="37093">MTTPRKQQICLEATPYYHCMSRCVRRSYLCGQDPLTGKSYEHRKGWIEERIHALAAIYCIDILAYAVMSNHYHLVVRIDKHSAEQLTDWEVVERWSQLHSLPLLIEKWRLHLLDDQSETLLCQQIIDTWRQRLCDLSWFIKELNHSVSIQANREDQCSGRFWEGRYKSQALLDEKALLTAMAYVDLNPVRANVANTPEKSNFTSIKRRLTSIKKPSIVSRLALFSDSNDDGAIPFQFTEYLVLLDWLGRQVREDKKGHIPQDLPPILARLNLSPEQCCHLCLSLGHQPRLWIGVKQSIERAKTILNKLRMRGFVIESAV</sequence>
<protein>
    <submittedName>
        <fullName evidence="2">Transposase</fullName>
    </submittedName>
</protein>
<dbReference type="GO" id="GO:0004803">
    <property type="term" value="F:transposase activity"/>
    <property type="evidence" value="ECO:0007669"/>
    <property type="project" value="InterPro"/>
</dbReference>
<dbReference type="InterPro" id="IPR036515">
    <property type="entry name" value="Transposase_17_sf"/>
</dbReference>
<feature type="domain" description="Transposase IS200-like" evidence="1">
    <location>
        <begin position="12"/>
        <end position="187"/>
    </location>
</feature>
<evidence type="ECO:0000313" key="2">
    <source>
        <dbReference type="EMBL" id="XDK26130.1"/>
    </source>
</evidence>
<dbReference type="PANTHER" id="PTHR34322">
    <property type="entry name" value="TRANSPOSASE, Y1_TNP DOMAIN-CONTAINING"/>
    <property type="match status" value="1"/>
</dbReference>
<evidence type="ECO:0000259" key="1">
    <source>
        <dbReference type="SMART" id="SM01321"/>
    </source>
</evidence>
<dbReference type="EMBL" id="CP162601">
    <property type="protein sequence ID" value="XDK26130.1"/>
    <property type="molecule type" value="Genomic_DNA"/>
</dbReference>
<gene>
    <name evidence="2" type="ORF">AB0763_05695</name>
</gene>
<proteinExistence type="predicted"/>
<reference evidence="2" key="1">
    <citation type="submission" date="2024-07" db="EMBL/GenBank/DDBJ databases">
        <title>Genome Analysis of a Potential Novel Vibrio Species Secreting pH- and Thermo-stable Alginate Lyase and its Application in Producing Alginate Oligosaccharides.</title>
        <authorList>
            <person name="Huang H."/>
            <person name="Bao K."/>
        </authorList>
    </citation>
    <scope>NUCLEOTIDE SEQUENCE</scope>
    <source>
        <strain evidence="2">HB236076</strain>
    </source>
</reference>
<organism evidence="2">
    <name type="scientific">Vibrio sp. HB236076</name>
    <dbReference type="NCBI Taxonomy" id="3232307"/>
    <lineage>
        <taxon>Bacteria</taxon>
        <taxon>Pseudomonadati</taxon>
        <taxon>Pseudomonadota</taxon>
        <taxon>Gammaproteobacteria</taxon>
        <taxon>Vibrionales</taxon>
        <taxon>Vibrionaceae</taxon>
        <taxon>Vibrio</taxon>
    </lineage>
</organism>
<accession>A0AB39HIW6</accession>
<dbReference type="KEGG" id="vih:AB0763_05695"/>
<dbReference type="SUPFAM" id="SSF143422">
    <property type="entry name" value="Transposase IS200-like"/>
    <property type="match status" value="1"/>
</dbReference>
<dbReference type="SMART" id="SM01321">
    <property type="entry name" value="Y1_Tnp"/>
    <property type="match status" value="1"/>
</dbReference>
<dbReference type="PANTHER" id="PTHR34322:SF2">
    <property type="entry name" value="TRANSPOSASE IS200-LIKE DOMAIN-CONTAINING PROTEIN"/>
    <property type="match status" value="1"/>
</dbReference>
<dbReference type="InterPro" id="IPR002686">
    <property type="entry name" value="Transposase_17"/>
</dbReference>